<evidence type="ECO:0000256" key="2">
    <source>
        <dbReference type="ARBA" id="ARBA00022475"/>
    </source>
</evidence>
<feature type="domain" description="Threonine/serine exporter-like N-terminal" evidence="8">
    <location>
        <begin position="25"/>
        <end position="261"/>
    </location>
</feature>
<accession>A0ABW9GXF8</accession>
<feature type="transmembrane region" description="Helical" evidence="7">
    <location>
        <begin position="240"/>
        <end position="264"/>
    </location>
</feature>
<dbReference type="PANTHER" id="PTHR34390:SF2">
    <property type="entry name" value="SUCCINATE TRANSPORTER SUBUNIT YJJP-RELATED"/>
    <property type="match status" value="1"/>
</dbReference>
<evidence type="ECO:0000256" key="6">
    <source>
        <dbReference type="ARBA" id="ARBA00034125"/>
    </source>
</evidence>
<comment type="subcellular location">
    <subcellularLocation>
        <location evidence="1">Cell membrane</location>
        <topology evidence="1">Multi-pass membrane protein</topology>
    </subcellularLocation>
</comment>
<gene>
    <name evidence="9" type="ORF">ACKQTC_01860</name>
</gene>
<dbReference type="Proteomes" id="UP001631949">
    <property type="component" value="Unassembled WGS sequence"/>
</dbReference>
<evidence type="ECO:0000256" key="5">
    <source>
        <dbReference type="ARBA" id="ARBA00023136"/>
    </source>
</evidence>
<sequence>MTELLQAKEQVKVHPEIAYHQLLSLTIKLGVLLLTNGAEIYRVEESMQRILNAYGIATTDVFAIPNLIIISMETPEQATVTKTKRVYARATNYDIVCEVNDYVRHICAEKPSLADIDKRIKEIRNRPVYGFPMQLFAAAMVGFAFTLFFGGSFLDAVIGMTAVLLAKALCIQMERFHANSFFVTVVASFIHTTVVTGCSLFIPGLQLGKIITGTLMILVPGVAFTTAIRDVIARDLLAGMVAGIECLLVGCAIAIGSTVGYWVVSEGWKWLT</sequence>
<keyword evidence="2" id="KW-1003">Cell membrane</keyword>
<name>A0ABW9GXF8_9FIRM</name>
<keyword evidence="3 7" id="KW-0812">Transmembrane</keyword>
<comment type="similarity">
    <text evidence="6">Belongs to the ThrE exporter (TC 2.A.79) family.</text>
</comment>
<feature type="transmembrane region" description="Helical" evidence="7">
    <location>
        <begin position="182"/>
        <end position="204"/>
    </location>
</feature>
<comment type="caution">
    <text evidence="9">The sequence shown here is derived from an EMBL/GenBank/DDBJ whole genome shotgun (WGS) entry which is preliminary data.</text>
</comment>
<reference evidence="9 10" key="1">
    <citation type="journal article" date="2016" name="Int. J. Syst. Evol. Microbiol.">
        <title>Peptococcus simiae sp. nov., isolated from rhesus macaque faeces and emended description of the genus Peptococcus.</title>
        <authorList>
            <person name="Shkoporov A.N."/>
            <person name="Efimov B.A."/>
            <person name="Kondova I."/>
            <person name="Ouwerling B."/>
            <person name="Chaplin A.V."/>
            <person name="Shcherbakova V.A."/>
            <person name="Langermans J.A.M."/>
        </authorList>
    </citation>
    <scope>NUCLEOTIDE SEQUENCE [LARGE SCALE GENOMIC DNA]</scope>
    <source>
        <strain evidence="9 10">M108</strain>
    </source>
</reference>
<protein>
    <submittedName>
        <fullName evidence="9">Threonine/serine exporter family protein</fullName>
    </submittedName>
</protein>
<proteinExistence type="inferred from homology"/>
<dbReference type="RefSeq" id="WP_408976733.1">
    <property type="nucleotide sequence ID" value="NZ_JBJUVG010000002.1"/>
</dbReference>
<evidence type="ECO:0000313" key="9">
    <source>
        <dbReference type="EMBL" id="MFM9413115.1"/>
    </source>
</evidence>
<dbReference type="InterPro" id="IPR010619">
    <property type="entry name" value="ThrE-like_N"/>
</dbReference>
<evidence type="ECO:0000256" key="4">
    <source>
        <dbReference type="ARBA" id="ARBA00022989"/>
    </source>
</evidence>
<keyword evidence="10" id="KW-1185">Reference proteome</keyword>
<evidence type="ECO:0000256" key="3">
    <source>
        <dbReference type="ARBA" id="ARBA00022692"/>
    </source>
</evidence>
<evidence type="ECO:0000259" key="8">
    <source>
        <dbReference type="Pfam" id="PF06738"/>
    </source>
</evidence>
<feature type="transmembrane region" description="Helical" evidence="7">
    <location>
        <begin position="153"/>
        <end position="170"/>
    </location>
</feature>
<evidence type="ECO:0000256" key="7">
    <source>
        <dbReference type="SAM" id="Phobius"/>
    </source>
</evidence>
<dbReference type="InterPro" id="IPR050539">
    <property type="entry name" value="ThrE_Dicarb/AminoAcid_Exp"/>
</dbReference>
<evidence type="ECO:0000256" key="1">
    <source>
        <dbReference type="ARBA" id="ARBA00004651"/>
    </source>
</evidence>
<organism evidence="9 10">
    <name type="scientific">Peptococcus simiae</name>
    <dbReference type="NCBI Taxonomy" id="1643805"/>
    <lineage>
        <taxon>Bacteria</taxon>
        <taxon>Bacillati</taxon>
        <taxon>Bacillota</taxon>
        <taxon>Clostridia</taxon>
        <taxon>Eubacteriales</taxon>
        <taxon>Peptococcaceae</taxon>
        <taxon>Peptococcus</taxon>
    </lineage>
</organism>
<keyword evidence="5 7" id="KW-0472">Membrane</keyword>
<keyword evidence="4 7" id="KW-1133">Transmembrane helix</keyword>
<dbReference type="EMBL" id="JBJUVG010000002">
    <property type="protein sequence ID" value="MFM9413115.1"/>
    <property type="molecule type" value="Genomic_DNA"/>
</dbReference>
<dbReference type="PANTHER" id="PTHR34390">
    <property type="entry name" value="UPF0442 PROTEIN YJJB-RELATED"/>
    <property type="match status" value="1"/>
</dbReference>
<evidence type="ECO:0000313" key="10">
    <source>
        <dbReference type="Proteomes" id="UP001631949"/>
    </source>
</evidence>
<dbReference type="Pfam" id="PF06738">
    <property type="entry name" value="ThrE"/>
    <property type="match status" value="1"/>
</dbReference>
<feature type="transmembrane region" description="Helical" evidence="7">
    <location>
        <begin position="210"/>
        <end position="228"/>
    </location>
</feature>